<evidence type="ECO:0000256" key="3">
    <source>
        <dbReference type="ARBA" id="ARBA00022837"/>
    </source>
</evidence>
<dbReference type="Pfam" id="PF14509">
    <property type="entry name" value="GH97_C"/>
    <property type="match status" value="1"/>
</dbReference>
<dbReference type="PANTHER" id="PTHR35803:SF3">
    <property type="entry name" value="ALPHA-GLUCOSIDASE"/>
    <property type="match status" value="1"/>
</dbReference>
<feature type="chain" id="PRO_5018191267" evidence="4">
    <location>
        <begin position="20"/>
        <end position="620"/>
    </location>
</feature>
<evidence type="ECO:0000313" key="9">
    <source>
        <dbReference type="Proteomes" id="UP000271925"/>
    </source>
</evidence>
<dbReference type="InterPro" id="IPR017853">
    <property type="entry name" value="GH"/>
</dbReference>
<name>A0A3P1BVR5_9BACT</name>
<dbReference type="EMBL" id="RQJO01000008">
    <property type="protein sequence ID" value="RRB04724.1"/>
    <property type="molecule type" value="Genomic_DNA"/>
</dbReference>
<organism evidence="8 9">
    <name type="scientific">Larkinella rosea</name>
    <dbReference type="NCBI Taxonomy" id="2025312"/>
    <lineage>
        <taxon>Bacteria</taxon>
        <taxon>Pseudomonadati</taxon>
        <taxon>Bacteroidota</taxon>
        <taxon>Cytophagia</taxon>
        <taxon>Cytophagales</taxon>
        <taxon>Spirosomataceae</taxon>
        <taxon>Larkinella</taxon>
    </lineage>
</organism>
<feature type="domain" description="Glycosyl-hydrolase 97 catalytic" evidence="5">
    <location>
        <begin position="296"/>
        <end position="445"/>
    </location>
</feature>
<dbReference type="AlphaFoldDB" id="A0A3P1BVR5"/>
<feature type="domain" description="Glycosyl-hydrolase 97 C-terminal oligomerisation" evidence="7">
    <location>
        <begin position="526"/>
        <end position="618"/>
    </location>
</feature>
<protein>
    <submittedName>
        <fullName evidence="8">Alpha-glucosidase</fullName>
    </submittedName>
</protein>
<dbReference type="Pfam" id="PF10566">
    <property type="entry name" value="Glyco_hydro_97"/>
    <property type="match status" value="1"/>
</dbReference>
<evidence type="ECO:0000259" key="6">
    <source>
        <dbReference type="Pfam" id="PF14508"/>
    </source>
</evidence>
<dbReference type="InterPro" id="IPR014718">
    <property type="entry name" value="GH-type_carb-bd"/>
</dbReference>
<dbReference type="Pfam" id="PF14508">
    <property type="entry name" value="GH97_N"/>
    <property type="match status" value="1"/>
</dbReference>
<keyword evidence="3" id="KW-0106">Calcium</keyword>
<accession>A0A3P1BVR5</accession>
<reference evidence="8 9" key="1">
    <citation type="submission" date="2018-11" db="EMBL/GenBank/DDBJ databases">
        <authorList>
            <person name="Zhou Z."/>
            <person name="Wang G."/>
        </authorList>
    </citation>
    <scope>NUCLEOTIDE SEQUENCE [LARGE SCALE GENOMIC DNA]</scope>
    <source>
        <strain evidence="8 9">KCTC52004</strain>
    </source>
</reference>
<dbReference type="PANTHER" id="PTHR35803">
    <property type="entry name" value="GLUCAN 1,4-ALPHA-GLUCOSIDASE SUSB-RELATED"/>
    <property type="match status" value="1"/>
</dbReference>
<dbReference type="InterPro" id="IPR029486">
    <property type="entry name" value="GH97_N"/>
</dbReference>
<evidence type="ECO:0000256" key="1">
    <source>
        <dbReference type="ARBA" id="ARBA00001913"/>
    </source>
</evidence>
<dbReference type="InterPro" id="IPR013785">
    <property type="entry name" value="Aldolase_TIM"/>
</dbReference>
<keyword evidence="4" id="KW-0732">Signal</keyword>
<comment type="cofactor">
    <cofactor evidence="1">
        <name>Ca(2+)</name>
        <dbReference type="ChEBI" id="CHEBI:29108"/>
    </cofactor>
</comment>
<proteinExistence type="predicted"/>
<evidence type="ECO:0000259" key="5">
    <source>
        <dbReference type="Pfam" id="PF10566"/>
    </source>
</evidence>
<keyword evidence="9" id="KW-1185">Reference proteome</keyword>
<evidence type="ECO:0000256" key="4">
    <source>
        <dbReference type="SAM" id="SignalP"/>
    </source>
</evidence>
<dbReference type="OrthoDB" id="57532at2"/>
<evidence type="ECO:0000259" key="7">
    <source>
        <dbReference type="Pfam" id="PF14509"/>
    </source>
</evidence>
<dbReference type="Proteomes" id="UP000271925">
    <property type="component" value="Unassembled WGS sequence"/>
</dbReference>
<feature type="domain" description="Glycosyl-hydrolase 97 N-terminal" evidence="6">
    <location>
        <begin position="27"/>
        <end position="275"/>
    </location>
</feature>
<dbReference type="SUPFAM" id="SSF51445">
    <property type="entry name" value="(Trans)glycosidases"/>
    <property type="match status" value="1"/>
</dbReference>
<dbReference type="Gene3D" id="3.20.20.70">
    <property type="entry name" value="Aldolase class I"/>
    <property type="match status" value="1"/>
</dbReference>
<evidence type="ECO:0000256" key="2">
    <source>
        <dbReference type="ARBA" id="ARBA00011245"/>
    </source>
</evidence>
<dbReference type="RefSeq" id="WP_124875732.1">
    <property type="nucleotide sequence ID" value="NZ_RQJO01000008.1"/>
</dbReference>
<dbReference type="InterPro" id="IPR052720">
    <property type="entry name" value="Glycosyl_hydrolase_97"/>
</dbReference>
<evidence type="ECO:0000313" key="8">
    <source>
        <dbReference type="EMBL" id="RRB04724.1"/>
    </source>
</evidence>
<feature type="signal peptide" evidence="4">
    <location>
        <begin position="1"/>
        <end position="19"/>
    </location>
</feature>
<dbReference type="InterPro" id="IPR019563">
    <property type="entry name" value="GH97_catalytic"/>
</dbReference>
<dbReference type="GO" id="GO:0030246">
    <property type="term" value="F:carbohydrate binding"/>
    <property type="evidence" value="ECO:0007669"/>
    <property type="project" value="InterPro"/>
</dbReference>
<dbReference type="InterPro" id="IPR029483">
    <property type="entry name" value="GH97_C"/>
</dbReference>
<gene>
    <name evidence="8" type="ORF">EHT25_14750</name>
</gene>
<comment type="subunit">
    <text evidence="2">Monomer.</text>
</comment>
<dbReference type="Gene3D" id="2.70.98.10">
    <property type="match status" value="1"/>
</dbReference>
<sequence>MTRFLSLLFCLVLAGKTLAQTPDSLRISSPNGLLTWSIRLQDEPQSPQSPVYEITYRNKPLIQPSRLGMSNNGTGLRPLTWDKNLRIVSATKRTQRSNWQPVWGERADIPDHYNELIVTFRNGPGAGGTMQLIARAYDEGVAFRYFFPEDLRVQVLEVDQETTFFNLPPKTKALYTHHAQGRYEERAIENWAKAAQMPLTLRLDNGTWACITQAEQSSYPLVRLKTVGPNQLVSQLYSEITEASPLASSWRVVMAADRPTDLLQNNYLIQSLNPPNEIKDVSWIKPGRVMRDLTLSTTGAKDLVDFAVEQNIDYLHFDAGWYGHEYEIASDATKVSVDPRRNPKGDLDLPEAIRYARSKGKKIILYVNHRALERQLDTLLPLYESWGVSGIKFGFVHTGSHHWTVWLHEAVRKAAKHHLVVDIHDEYSPTGFNRTYPNLLTQEGVRGNEDWPDATHNTILPFTRYINGAADYTFCFNQPRLTNTKGHQLALPVIYFSPLQFLYWYGKPADFPDRQEIEFWKDLPTVWDDTKVLAGTPGQFVSIARRKGTDWYVGTVTNTEARKVDLPLTFLEPGKSYSLELYEDDGSGKVRKQTRNVTSKDRLTANLLPSGGQAVVLKRK</sequence>
<comment type="caution">
    <text evidence="8">The sequence shown here is derived from an EMBL/GenBank/DDBJ whole genome shotgun (WGS) entry which is preliminary data.</text>
</comment>